<evidence type="ECO:0000259" key="5">
    <source>
        <dbReference type="PROSITE" id="PS50111"/>
    </source>
</evidence>
<gene>
    <name evidence="7" type="ORF">ADIMK_2583</name>
</gene>
<reference evidence="7 8" key="1">
    <citation type="submission" date="2014-04" db="EMBL/GenBank/DDBJ databases">
        <title>Marinobacterium kochiensis sp. nov., isolated from sediment sample collected from Kochi backwaters in Kerala, India.</title>
        <authorList>
            <person name="Singh A."/>
            <person name="Pinnaka A.K."/>
        </authorList>
    </citation>
    <scope>NUCLEOTIDE SEQUENCE [LARGE SCALE GENOMIC DNA]</scope>
    <source>
        <strain evidence="7 8">AK27</strain>
    </source>
</reference>
<dbReference type="SUPFAM" id="SSF58104">
    <property type="entry name" value="Methyl-accepting chemotaxis protein (MCP) signaling domain"/>
    <property type="match status" value="1"/>
</dbReference>
<comment type="caution">
    <text evidence="7">The sequence shown here is derived from an EMBL/GenBank/DDBJ whole genome shotgun (WGS) entry which is preliminary data.</text>
</comment>
<dbReference type="Pfam" id="PF00672">
    <property type="entry name" value="HAMP"/>
    <property type="match status" value="1"/>
</dbReference>
<dbReference type="GO" id="GO:0016020">
    <property type="term" value="C:membrane"/>
    <property type="evidence" value="ECO:0007669"/>
    <property type="project" value="UniProtKB-SubCell"/>
</dbReference>
<dbReference type="InterPro" id="IPR003660">
    <property type="entry name" value="HAMP_dom"/>
</dbReference>
<keyword evidence="2 4" id="KW-0807">Transducer</keyword>
<dbReference type="Pfam" id="PF00015">
    <property type="entry name" value="MCPsignal"/>
    <property type="match status" value="1"/>
</dbReference>
<proteinExistence type="inferred from homology"/>
<dbReference type="STRING" id="1232683.ADIMK_2583"/>
<name>A0A081FX04_9GAMM</name>
<feature type="domain" description="Methyl-accepting transducer" evidence="5">
    <location>
        <begin position="279"/>
        <end position="515"/>
    </location>
</feature>
<organism evidence="7 8">
    <name type="scientific">Marinobacterium lacunae</name>
    <dbReference type="NCBI Taxonomy" id="1232683"/>
    <lineage>
        <taxon>Bacteria</taxon>
        <taxon>Pseudomonadati</taxon>
        <taxon>Pseudomonadota</taxon>
        <taxon>Gammaproteobacteria</taxon>
        <taxon>Oceanospirillales</taxon>
        <taxon>Oceanospirillaceae</taxon>
        <taxon>Marinobacterium</taxon>
    </lineage>
</organism>
<comment type="similarity">
    <text evidence="3">Belongs to the methyl-accepting chemotaxis (MCP) protein family.</text>
</comment>
<dbReference type="InterPro" id="IPR004089">
    <property type="entry name" value="MCPsignal_dom"/>
</dbReference>
<dbReference type="eggNOG" id="COG0840">
    <property type="taxonomic scope" value="Bacteria"/>
</dbReference>
<dbReference type="PANTHER" id="PTHR32089:SF112">
    <property type="entry name" value="LYSOZYME-LIKE PROTEIN-RELATED"/>
    <property type="match status" value="1"/>
</dbReference>
<evidence type="ECO:0000259" key="6">
    <source>
        <dbReference type="PROSITE" id="PS50885"/>
    </source>
</evidence>
<feature type="domain" description="HAMP" evidence="6">
    <location>
        <begin position="222"/>
        <end position="274"/>
    </location>
</feature>
<dbReference type="AlphaFoldDB" id="A0A081FX04"/>
<keyword evidence="8" id="KW-1185">Reference proteome</keyword>
<dbReference type="EMBL" id="JMQN01000040">
    <property type="protein sequence ID" value="KEA63059.1"/>
    <property type="molecule type" value="Genomic_DNA"/>
</dbReference>
<dbReference type="PRINTS" id="PR00260">
    <property type="entry name" value="CHEMTRNSDUCR"/>
</dbReference>
<dbReference type="Gene3D" id="1.10.287.950">
    <property type="entry name" value="Methyl-accepting chemotaxis protein"/>
    <property type="match status" value="1"/>
</dbReference>
<dbReference type="PANTHER" id="PTHR32089">
    <property type="entry name" value="METHYL-ACCEPTING CHEMOTAXIS PROTEIN MCPB"/>
    <property type="match status" value="1"/>
</dbReference>
<dbReference type="SMART" id="SM00304">
    <property type="entry name" value="HAMP"/>
    <property type="match status" value="1"/>
</dbReference>
<dbReference type="PATRIC" id="fig|1232683.4.peg.2534"/>
<dbReference type="Proteomes" id="UP000028252">
    <property type="component" value="Unassembled WGS sequence"/>
</dbReference>
<dbReference type="GO" id="GO:0006935">
    <property type="term" value="P:chemotaxis"/>
    <property type="evidence" value="ECO:0007669"/>
    <property type="project" value="InterPro"/>
</dbReference>
<dbReference type="GO" id="GO:0007165">
    <property type="term" value="P:signal transduction"/>
    <property type="evidence" value="ECO:0007669"/>
    <property type="project" value="UniProtKB-KW"/>
</dbReference>
<dbReference type="InterPro" id="IPR004090">
    <property type="entry name" value="Chemotax_Me-accpt_rcpt"/>
</dbReference>
<evidence type="ECO:0000256" key="1">
    <source>
        <dbReference type="ARBA" id="ARBA00004370"/>
    </source>
</evidence>
<evidence type="ECO:0000313" key="8">
    <source>
        <dbReference type="Proteomes" id="UP000028252"/>
    </source>
</evidence>
<dbReference type="RefSeq" id="WP_051692929.1">
    <property type="nucleotide sequence ID" value="NZ_JMQN01000040.1"/>
</dbReference>
<evidence type="ECO:0000256" key="4">
    <source>
        <dbReference type="PROSITE-ProRule" id="PRU00284"/>
    </source>
</evidence>
<protein>
    <submittedName>
        <fullName evidence="7">Putative methyl-accepting chemotaxis protein</fullName>
    </submittedName>
</protein>
<dbReference type="CDD" id="cd06225">
    <property type="entry name" value="HAMP"/>
    <property type="match status" value="1"/>
</dbReference>
<sequence>MKFLGRYSIGTKLLVTPALVTALLILVAAAAYYGLKTQNGALKSIYETRIQRLLTTTSGINDVRSINEDLFLLRADFQSAFEAGETSFDYLQADVDAIRQGILMAREAFQAASQEPGISEDEQVAYNDMLTALSGYGDSLEPFFEMVVGGSTPRGDGQFTMVWSWFGNFLSAARRLNEIQERYSGEDYEAAIHLADQAITLLAGAVCLAVVLSLACAIAIRAQIVGAVNAIRTAAHQMQSGDLTHRVSVIGRDEVAQSGHAFNQLVDGFQALVKTVLGGAQELAASAQSLTVDAHEATRGAAQQSEATETVAATMEQMSSSIISISNGTEQVRESAAKSLQATLAGREALEKMNVEAEGVQRSFGEIQASVEDFLQRTAAISDLTRQVKEIAEQTNLLALNAAIEAARAGELGRGFAVVADEVRKLAEHSSTSAGNIEEVTAALDGRSKAVYTSLQSGHRSLSSTLDQLDVLYQTMVTAGDAVEITTREIDGIAAAVKEQSEGGTHIARKVDDIAKMVEKNAGLVVDTASAAVRLEQLAANLETSVVHFRI</sequence>
<dbReference type="PROSITE" id="PS50885">
    <property type="entry name" value="HAMP"/>
    <property type="match status" value="1"/>
</dbReference>
<evidence type="ECO:0000256" key="3">
    <source>
        <dbReference type="ARBA" id="ARBA00029447"/>
    </source>
</evidence>
<dbReference type="GO" id="GO:0004888">
    <property type="term" value="F:transmembrane signaling receptor activity"/>
    <property type="evidence" value="ECO:0007669"/>
    <property type="project" value="InterPro"/>
</dbReference>
<accession>A0A081FX04</accession>
<dbReference type="SMART" id="SM00283">
    <property type="entry name" value="MA"/>
    <property type="match status" value="1"/>
</dbReference>
<comment type="subcellular location">
    <subcellularLocation>
        <location evidence="1">Membrane</location>
    </subcellularLocation>
</comment>
<evidence type="ECO:0000313" key="7">
    <source>
        <dbReference type="EMBL" id="KEA63059.1"/>
    </source>
</evidence>
<dbReference type="PROSITE" id="PS50111">
    <property type="entry name" value="CHEMOTAXIS_TRANSDUC_2"/>
    <property type="match status" value="1"/>
</dbReference>
<evidence type="ECO:0000256" key="2">
    <source>
        <dbReference type="ARBA" id="ARBA00023224"/>
    </source>
</evidence>